<dbReference type="Proteomes" id="UP000799754">
    <property type="component" value="Unassembled WGS sequence"/>
</dbReference>
<comment type="caution">
    <text evidence="1">The sequence shown here is derived from an EMBL/GenBank/DDBJ whole genome shotgun (WGS) entry which is preliminary data.</text>
</comment>
<reference evidence="1" key="1">
    <citation type="journal article" date="2020" name="Stud. Mycol.">
        <title>101 Dothideomycetes genomes: a test case for predicting lifestyles and emergence of pathogens.</title>
        <authorList>
            <person name="Haridas S."/>
            <person name="Albert R."/>
            <person name="Binder M."/>
            <person name="Bloem J."/>
            <person name="Labutti K."/>
            <person name="Salamov A."/>
            <person name="Andreopoulos B."/>
            <person name="Baker S."/>
            <person name="Barry K."/>
            <person name="Bills G."/>
            <person name="Bluhm B."/>
            <person name="Cannon C."/>
            <person name="Castanera R."/>
            <person name="Culley D."/>
            <person name="Daum C."/>
            <person name="Ezra D."/>
            <person name="Gonzalez J."/>
            <person name="Henrissat B."/>
            <person name="Kuo A."/>
            <person name="Liang C."/>
            <person name="Lipzen A."/>
            <person name="Lutzoni F."/>
            <person name="Magnuson J."/>
            <person name="Mondo S."/>
            <person name="Nolan M."/>
            <person name="Ohm R."/>
            <person name="Pangilinan J."/>
            <person name="Park H.-J."/>
            <person name="Ramirez L."/>
            <person name="Alfaro M."/>
            <person name="Sun H."/>
            <person name="Tritt A."/>
            <person name="Yoshinaga Y."/>
            <person name="Zwiers L.-H."/>
            <person name="Turgeon B."/>
            <person name="Goodwin S."/>
            <person name="Spatafora J."/>
            <person name="Crous P."/>
            <person name="Grigoriev I."/>
        </authorList>
    </citation>
    <scope>NUCLEOTIDE SEQUENCE</scope>
    <source>
        <strain evidence="1">CBS 525.71</strain>
    </source>
</reference>
<proteinExistence type="predicted"/>
<name>A0ACB6RQ23_9PLEO</name>
<gene>
    <name evidence="1" type="ORF">BU25DRAFT_493951</name>
</gene>
<accession>A0ACB6RQ23</accession>
<sequence>MGDTISAWVTKYLGFETRLVYIVQHLRVVLGSGATNGDMAYAKRSPLTAPGRRLLPSVFKVPTERITFHIGQYLVVTKESNDEVSSRPADGVSMDITKTRLNIIVSGAPAAYDED</sequence>
<evidence type="ECO:0000313" key="1">
    <source>
        <dbReference type="EMBL" id="KAF2624060.1"/>
    </source>
</evidence>
<organism evidence="1 2">
    <name type="scientific">Macroventuria anomochaeta</name>
    <dbReference type="NCBI Taxonomy" id="301207"/>
    <lineage>
        <taxon>Eukaryota</taxon>
        <taxon>Fungi</taxon>
        <taxon>Dikarya</taxon>
        <taxon>Ascomycota</taxon>
        <taxon>Pezizomycotina</taxon>
        <taxon>Dothideomycetes</taxon>
        <taxon>Pleosporomycetidae</taxon>
        <taxon>Pleosporales</taxon>
        <taxon>Pleosporineae</taxon>
        <taxon>Didymellaceae</taxon>
        <taxon>Macroventuria</taxon>
    </lineage>
</organism>
<evidence type="ECO:0000313" key="2">
    <source>
        <dbReference type="Proteomes" id="UP000799754"/>
    </source>
</evidence>
<dbReference type="EMBL" id="MU006733">
    <property type="protein sequence ID" value="KAF2624060.1"/>
    <property type="molecule type" value="Genomic_DNA"/>
</dbReference>
<keyword evidence="2" id="KW-1185">Reference proteome</keyword>
<protein>
    <submittedName>
        <fullName evidence="1">Uncharacterized protein</fullName>
    </submittedName>
</protein>